<evidence type="ECO:0000313" key="2">
    <source>
        <dbReference type="Proteomes" id="UP000011205"/>
    </source>
</evidence>
<gene>
    <name evidence="1" type="ORF">STVIR_8104</name>
</gene>
<name>L8P385_STRVR</name>
<dbReference type="EMBL" id="AMLP01000258">
    <property type="protein sequence ID" value="ELS50945.1"/>
    <property type="molecule type" value="Genomic_DNA"/>
</dbReference>
<proteinExistence type="predicted"/>
<organism evidence="1 2">
    <name type="scientific">Streptomyces viridochromogenes Tue57</name>
    <dbReference type="NCBI Taxonomy" id="1160705"/>
    <lineage>
        <taxon>Bacteria</taxon>
        <taxon>Bacillati</taxon>
        <taxon>Actinomycetota</taxon>
        <taxon>Actinomycetes</taxon>
        <taxon>Kitasatosporales</taxon>
        <taxon>Streptomycetaceae</taxon>
        <taxon>Streptomyces</taxon>
    </lineage>
</organism>
<dbReference type="AlphaFoldDB" id="L8P385"/>
<comment type="caution">
    <text evidence="1">The sequence shown here is derived from an EMBL/GenBank/DDBJ whole genome shotgun (WGS) entry which is preliminary data.</text>
</comment>
<dbReference type="Proteomes" id="UP000011205">
    <property type="component" value="Unassembled WGS sequence"/>
</dbReference>
<reference evidence="1 2" key="1">
    <citation type="journal article" date="2013" name="Genome Announc.">
        <title>Draft Genome Sequence of Streptomyces viridochromogenes Strain Tu57, Producer of Avilamycin.</title>
        <authorList>
            <person name="Gruning B.A."/>
            <person name="Erxleben A."/>
            <person name="Hahnlein A."/>
            <person name="Gunther S."/>
        </authorList>
    </citation>
    <scope>NUCLEOTIDE SEQUENCE [LARGE SCALE GENOMIC DNA]</scope>
    <source>
        <strain evidence="1 2">Tue57</strain>
    </source>
</reference>
<evidence type="ECO:0000313" key="1">
    <source>
        <dbReference type="EMBL" id="ELS50945.1"/>
    </source>
</evidence>
<accession>L8P385</accession>
<dbReference type="PATRIC" id="fig|1160705.3.peg.8004"/>
<protein>
    <submittedName>
        <fullName evidence="1">Uncharacterized protein</fullName>
    </submittedName>
</protein>
<sequence>MPAHSPPPATRTRGVAWWRRPAVMRLDPGLSRGAEARRAGSTAARCRRAVARRTGSATTFLLPLLR</sequence>